<protein>
    <submittedName>
        <fullName evidence="1">Uncharacterized protein</fullName>
    </submittedName>
</protein>
<accession>A0ACB8U5K3</accession>
<keyword evidence="2" id="KW-1185">Reference proteome</keyword>
<gene>
    <name evidence="1" type="ORF">BDY19DRAFT_943608</name>
</gene>
<comment type="caution">
    <text evidence="1">The sequence shown here is derived from an EMBL/GenBank/DDBJ whole genome shotgun (WGS) entry which is preliminary data.</text>
</comment>
<name>A0ACB8U5K3_9APHY</name>
<reference evidence="1" key="1">
    <citation type="journal article" date="2021" name="Environ. Microbiol.">
        <title>Gene family expansions and transcriptome signatures uncover fungal adaptations to wood decay.</title>
        <authorList>
            <person name="Hage H."/>
            <person name="Miyauchi S."/>
            <person name="Viragh M."/>
            <person name="Drula E."/>
            <person name="Min B."/>
            <person name="Chaduli D."/>
            <person name="Navarro D."/>
            <person name="Favel A."/>
            <person name="Norest M."/>
            <person name="Lesage-Meessen L."/>
            <person name="Balint B."/>
            <person name="Merenyi Z."/>
            <person name="de Eugenio L."/>
            <person name="Morin E."/>
            <person name="Martinez A.T."/>
            <person name="Baldrian P."/>
            <person name="Stursova M."/>
            <person name="Martinez M.J."/>
            <person name="Novotny C."/>
            <person name="Magnuson J.K."/>
            <person name="Spatafora J.W."/>
            <person name="Maurice S."/>
            <person name="Pangilinan J."/>
            <person name="Andreopoulos W."/>
            <person name="LaButti K."/>
            <person name="Hundley H."/>
            <person name="Na H."/>
            <person name="Kuo A."/>
            <person name="Barry K."/>
            <person name="Lipzen A."/>
            <person name="Henrissat B."/>
            <person name="Riley R."/>
            <person name="Ahrendt S."/>
            <person name="Nagy L.G."/>
            <person name="Grigoriev I.V."/>
            <person name="Martin F."/>
            <person name="Rosso M.N."/>
        </authorList>
    </citation>
    <scope>NUCLEOTIDE SEQUENCE</scope>
    <source>
        <strain evidence="1">CBS 384.51</strain>
    </source>
</reference>
<evidence type="ECO:0000313" key="1">
    <source>
        <dbReference type="EMBL" id="KAI0089657.1"/>
    </source>
</evidence>
<dbReference type="EMBL" id="MU274910">
    <property type="protein sequence ID" value="KAI0089657.1"/>
    <property type="molecule type" value="Genomic_DNA"/>
</dbReference>
<sequence>MDYDALKKLSRSEIQKLAKRERIKANSKTQEIIVQLVEMYPEGVPRCVNVVETWCGPGAEWL</sequence>
<evidence type="ECO:0000313" key="2">
    <source>
        <dbReference type="Proteomes" id="UP001055072"/>
    </source>
</evidence>
<dbReference type="Proteomes" id="UP001055072">
    <property type="component" value="Unassembled WGS sequence"/>
</dbReference>
<proteinExistence type="predicted"/>
<organism evidence="1 2">
    <name type="scientific">Irpex rosettiformis</name>
    <dbReference type="NCBI Taxonomy" id="378272"/>
    <lineage>
        <taxon>Eukaryota</taxon>
        <taxon>Fungi</taxon>
        <taxon>Dikarya</taxon>
        <taxon>Basidiomycota</taxon>
        <taxon>Agaricomycotina</taxon>
        <taxon>Agaricomycetes</taxon>
        <taxon>Polyporales</taxon>
        <taxon>Irpicaceae</taxon>
        <taxon>Irpex</taxon>
    </lineage>
</organism>